<evidence type="ECO:0000256" key="5">
    <source>
        <dbReference type="SAM" id="MobiDB-lite"/>
    </source>
</evidence>
<feature type="domain" description="Iron-binding zinc finger CDGSH type" evidence="6">
    <location>
        <begin position="44"/>
        <end position="88"/>
    </location>
</feature>
<comment type="caution">
    <text evidence="7">The sequence shown here is derived from an EMBL/GenBank/DDBJ whole genome shotgun (WGS) entry which is preliminary data.</text>
</comment>
<dbReference type="Gene3D" id="3.40.5.90">
    <property type="entry name" value="CDGSH iron-sulfur domain, mitoNEET-type"/>
    <property type="match status" value="1"/>
</dbReference>
<dbReference type="InterPro" id="IPR018967">
    <property type="entry name" value="FeS-contain_CDGSH-typ"/>
</dbReference>
<dbReference type="RefSeq" id="WP_380852053.1">
    <property type="nucleotide sequence ID" value="NZ_JBHSFP010000060.1"/>
</dbReference>
<organism evidence="7 8">
    <name type="scientific">Sphaerisporangium dianthi</name>
    <dbReference type="NCBI Taxonomy" id="1436120"/>
    <lineage>
        <taxon>Bacteria</taxon>
        <taxon>Bacillati</taxon>
        <taxon>Actinomycetota</taxon>
        <taxon>Actinomycetes</taxon>
        <taxon>Streptosporangiales</taxon>
        <taxon>Streptosporangiaceae</taxon>
        <taxon>Sphaerisporangium</taxon>
    </lineage>
</organism>
<protein>
    <submittedName>
        <fullName evidence="7">CDGSH iron-sulfur domain-containing protein</fullName>
    </submittedName>
</protein>
<dbReference type="InterPro" id="IPR042216">
    <property type="entry name" value="MitoNEET_CISD"/>
</dbReference>
<evidence type="ECO:0000256" key="3">
    <source>
        <dbReference type="ARBA" id="ARBA00023004"/>
    </source>
</evidence>
<dbReference type="EMBL" id="JBHSFP010000060">
    <property type="protein sequence ID" value="MFC4536840.1"/>
    <property type="molecule type" value="Genomic_DNA"/>
</dbReference>
<dbReference type="Pfam" id="PF09360">
    <property type="entry name" value="zf-CDGSH"/>
    <property type="match status" value="1"/>
</dbReference>
<dbReference type="Proteomes" id="UP001596004">
    <property type="component" value="Unassembled WGS sequence"/>
</dbReference>
<evidence type="ECO:0000313" key="7">
    <source>
        <dbReference type="EMBL" id="MFC4536840.1"/>
    </source>
</evidence>
<evidence type="ECO:0000256" key="4">
    <source>
        <dbReference type="ARBA" id="ARBA00023014"/>
    </source>
</evidence>
<keyword evidence="8" id="KW-1185">Reference proteome</keyword>
<accession>A0ABV9CU69</accession>
<keyword evidence="3" id="KW-0408">Iron</keyword>
<evidence type="ECO:0000256" key="1">
    <source>
        <dbReference type="ARBA" id="ARBA00022714"/>
    </source>
</evidence>
<proteinExistence type="predicted"/>
<keyword evidence="1" id="KW-0001">2Fe-2S</keyword>
<evidence type="ECO:0000313" key="8">
    <source>
        <dbReference type="Proteomes" id="UP001596004"/>
    </source>
</evidence>
<gene>
    <name evidence="7" type="ORF">ACFO60_39235</name>
</gene>
<keyword evidence="4" id="KW-0411">Iron-sulfur</keyword>
<dbReference type="SMART" id="SM00704">
    <property type="entry name" value="ZnF_CDGSH"/>
    <property type="match status" value="1"/>
</dbReference>
<feature type="region of interest" description="Disordered" evidence="5">
    <location>
        <begin position="1"/>
        <end position="30"/>
    </location>
</feature>
<evidence type="ECO:0000256" key="2">
    <source>
        <dbReference type="ARBA" id="ARBA00022723"/>
    </source>
</evidence>
<name>A0ABV9CU69_9ACTN</name>
<evidence type="ECO:0000259" key="6">
    <source>
        <dbReference type="SMART" id="SM00704"/>
    </source>
</evidence>
<keyword evidence="2" id="KW-0479">Metal-binding</keyword>
<sequence>MRDKSDESGMARSGAGRPYEHDLPSATAEPVTVTACEDGPLLVRGPFTLLAQDGTPIDPGRATVALCRCGLSAVKPFCDGSHKTAGFRTGTEPQRPC</sequence>
<reference evidence="8" key="1">
    <citation type="journal article" date="2019" name="Int. J. Syst. Evol. Microbiol.">
        <title>The Global Catalogue of Microorganisms (GCM) 10K type strain sequencing project: providing services to taxonomists for standard genome sequencing and annotation.</title>
        <authorList>
            <consortium name="The Broad Institute Genomics Platform"/>
            <consortium name="The Broad Institute Genome Sequencing Center for Infectious Disease"/>
            <person name="Wu L."/>
            <person name="Ma J."/>
        </authorList>
    </citation>
    <scope>NUCLEOTIDE SEQUENCE [LARGE SCALE GENOMIC DNA]</scope>
    <source>
        <strain evidence="8">CGMCC 4.7132</strain>
    </source>
</reference>